<dbReference type="PANTHER" id="PTHR21736">
    <property type="entry name" value="VERNALIZATION-INSENSITIVE PROTEIN 3"/>
    <property type="match status" value="1"/>
</dbReference>
<keyword evidence="2" id="KW-1185">Reference proteome</keyword>
<protein>
    <submittedName>
        <fullName evidence="1">Uncharacterized protein</fullName>
    </submittedName>
</protein>
<proteinExistence type="predicted"/>
<sequence>MKFFYELGIPGATCMSVLLFYEMYIEHDPSARELPPGDHPLELFGFVNEVFQNFVKEWTAEALSRELDYVKLLASCLFWLQLAQMEETTFILRRCLNQQNRG</sequence>
<reference evidence="1" key="1">
    <citation type="submission" date="2020-03" db="EMBL/GenBank/DDBJ databases">
        <title>Castanea mollissima Vanexum genome sequencing.</title>
        <authorList>
            <person name="Staton M."/>
        </authorList>
    </citation>
    <scope>NUCLEOTIDE SEQUENCE</scope>
    <source>
        <tissue evidence="1">Leaf</tissue>
    </source>
</reference>
<dbReference type="GO" id="GO:0010078">
    <property type="term" value="P:maintenance of root meristem identity"/>
    <property type="evidence" value="ECO:0007669"/>
    <property type="project" value="TreeGrafter"/>
</dbReference>
<name>A0A8J4VSN1_9ROSI</name>
<dbReference type="InterPro" id="IPR004082">
    <property type="entry name" value="OBERON"/>
</dbReference>
<dbReference type="GO" id="GO:0010071">
    <property type="term" value="P:root meristem specification"/>
    <property type="evidence" value="ECO:0007669"/>
    <property type="project" value="TreeGrafter"/>
</dbReference>
<accession>A0A8J4VSN1</accession>
<dbReference type="EMBL" id="JRKL02000775">
    <property type="protein sequence ID" value="KAF3968397.1"/>
    <property type="molecule type" value="Genomic_DNA"/>
</dbReference>
<evidence type="ECO:0000313" key="2">
    <source>
        <dbReference type="Proteomes" id="UP000737018"/>
    </source>
</evidence>
<organism evidence="1 2">
    <name type="scientific">Castanea mollissima</name>
    <name type="common">Chinese chestnut</name>
    <dbReference type="NCBI Taxonomy" id="60419"/>
    <lineage>
        <taxon>Eukaryota</taxon>
        <taxon>Viridiplantae</taxon>
        <taxon>Streptophyta</taxon>
        <taxon>Embryophyta</taxon>
        <taxon>Tracheophyta</taxon>
        <taxon>Spermatophyta</taxon>
        <taxon>Magnoliopsida</taxon>
        <taxon>eudicotyledons</taxon>
        <taxon>Gunneridae</taxon>
        <taxon>Pentapetalae</taxon>
        <taxon>rosids</taxon>
        <taxon>fabids</taxon>
        <taxon>Fagales</taxon>
        <taxon>Fagaceae</taxon>
        <taxon>Castanea</taxon>
    </lineage>
</organism>
<dbReference type="PANTHER" id="PTHR21736:SF20">
    <property type="entry name" value="PROTEIN OBERON 4"/>
    <property type="match status" value="1"/>
</dbReference>
<gene>
    <name evidence="1" type="ORF">CMV_007699</name>
</gene>
<dbReference type="GO" id="GO:0010468">
    <property type="term" value="P:regulation of gene expression"/>
    <property type="evidence" value="ECO:0007669"/>
    <property type="project" value="TreeGrafter"/>
</dbReference>
<evidence type="ECO:0000313" key="1">
    <source>
        <dbReference type="EMBL" id="KAF3968397.1"/>
    </source>
</evidence>
<comment type="caution">
    <text evidence="1">The sequence shown here is derived from an EMBL/GenBank/DDBJ whole genome shotgun (WGS) entry which is preliminary data.</text>
</comment>
<dbReference type="GO" id="GO:0005634">
    <property type="term" value="C:nucleus"/>
    <property type="evidence" value="ECO:0007669"/>
    <property type="project" value="TreeGrafter"/>
</dbReference>
<dbReference type="GO" id="GO:0010492">
    <property type="term" value="P:maintenance of shoot apical meristem identity"/>
    <property type="evidence" value="ECO:0007669"/>
    <property type="project" value="TreeGrafter"/>
</dbReference>
<dbReference type="Proteomes" id="UP000737018">
    <property type="component" value="Unassembled WGS sequence"/>
</dbReference>
<dbReference type="AlphaFoldDB" id="A0A8J4VSN1"/>